<keyword evidence="1" id="KW-0812">Transmembrane</keyword>
<dbReference type="AlphaFoldDB" id="F9WC88"/>
<feature type="transmembrane region" description="Helical" evidence="1">
    <location>
        <begin position="85"/>
        <end position="103"/>
    </location>
</feature>
<keyword evidence="1" id="KW-1133">Transmembrane helix</keyword>
<name>F9WC88_TRYCI</name>
<evidence type="ECO:0000313" key="2">
    <source>
        <dbReference type="EMBL" id="CCD14881.1"/>
    </source>
</evidence>
<dbReference type="EMBL" id="CAEQ01001685">
    <property type="protein sequence ID" value="CCD14881.1"/>
    <property type="molecule type" value="Genomic_DNA"/>
</dbReference>
<proteinExistence type="predicted"/>
<keyword evidence="3" id="KW-1185">Reference proteome</keyword>
<accession>F9WC88</accession>
<reference evidence="2 3" key="2">
    <citation type="journal article" date="2012" name="Proc. Natl. Acad. Sci. U.S.A.">
        <title>Antigenic diversity is generated by distinct evolutionary mechanisms in African trypanosome species.</title>
        <authorList>
            <person name="Jackson A.P."/>
            <person name="Berry A."/>
            <person name="Aslett M."/>
            <person name="Allison H.C."/>
            <person name="Burton P."/>
            <person name="Vavrova-Anderson J."/>
            <person name="Brown R."/>
            <person name="Browne H."/>
            <person name="Corton N."/>
            <person name="Hauser H."/>
            <person name="Gamble J."/>
            <person name="Gilderthorp R."/>
            <person name="Marcello L."/>
            <person name="McQuillan J."/>
            <person name="Otto T.D."/>
            <person name="Quail M.A."/>
            <person name="Sanders M.J."/>
            <person name="van Tonder A."/>
            <person name="Ginger M.L."/>
            <person name="Field M.C."/>
            <person name="Barry J.D."/>
            <person name="Hertz-Fowler C."/>
            <person name="Berriman M."/>
        </authorList>
    </citation>
    <scope>NUCLEOTIDE SEQUENCE [LARGE SCALE GENOMIC DNA]</scope>
    <source>
        <strain evidence="2 3">IL3000</strain>
    </source>
</reference>
<protein>
    <submittedName>
        <fullName evidence="2">Uncharacterized protein</fullName>
    </submittedName>
</protein>
<sequence>MDVRKSSERCSSDENCREGEIACVAAAHCQFSFYRTRDVYLAFCYCGCSVERQHMRCFDVYPAVYIYTSFTWLFTVFIGTDPLTYHALYRGCVYIIVFFLLFWKGRNKRNRERGRRAIV</sequence>
<gene>
    <name evidence="2" type="ORF">TCIL3000_0_54540</name>
</gene>
<reference evidence="3" key="1">
    <citation type="submission" date="2011-07" db="EMBL/GenBank/DDBJ databases">
        <title>Divergent evolution of antigenic variation in African trypanosomes.</title>
        <authorList>
            <person name="Jackson A.P."/>
            <person name="Berry A."/>
            <person name="Allison H.C."/>
            <person name="Burton P."/>
            <person name="Anderson J."/>
            <person name="Aslett M."/>
            <person name="Brown R."/>
            <person name="Corton N."/>
            <person name="Harris D."/>
            <person name="Hauser H."/>
            <person name="Gamble J."/>
            <person name="Gilderthorp R."/>
            <person name="McQuillan J."/>
            <person name="Quail M.A."/>
            <person name="Sanders M."/>
            <person name="Van Tonder A."/>
            <person name="Ginger M.L."/>
            <person name="Donelson J.E."/>
            <person name="Field M.C."/>
            <person name="Barry J.D."/>
            <person name="Berriman M."/>
            <person name="Hertz-Fowler C."/>
        </authorList>
    </citation>
    <scope>NUCLEOTIDE SEQUENCE [LARGE SCALE GENOMIC DNA]</scope>
    <source>
        <strain evidence="3">IL3000</strain>
    </source>
</reference>
<comment type="caution">
    <text evidence="2">The sequence shown here is derived from an EMBL/GenBank/DDBJ whole genome shotgun (WGS) entry which is preliminary data.</text>
</comment>
<dbReference type="Proteomes" id="UP000000702">
    <property type="component" value="Unassembled WGS sequence"/>
</dbReference>
<feature type="transmembrane region" description="Helical" evidence="1">
    <location>
        <begin position="60"/>
        <end position="79"/>
    </location>
</feature>
<organism evidence="2 3">
    <name type="scientific">Trypanosoma congolense (strain IL3000)</name>
    <dbReference type="NCBI Taxonomy" id="1068625"/>
    <lineage>
        <taxon>Eukaryota</taxon>
        <taxon>Discoba</taxon>
        <taxon>Euglenozoa</taxon>
        <taxon>Kinetoplastea</taxon>
        <taxon>Metakinetoplastina</taxon>
        <taxon>Trypanosomatida</taxon>
        <taxon>Trypanosomatidae</taxon>
        <taxon>Trypanosoma</taxon>
        <taxon>Nannomonas</taxon>
    </lineage>
</organism>
<evidence type="ECO:0000313" key="3">
    <source>
        <dbReference type="Proteomes" id="UP000000702"/>
    </source>
</evidence>
<keyword evidence="1" id="KW-0472">Membrane</keyword>
<evidence type="ECO:0000256" key="1">
    <source>
        <dbReference type="SAM" id="Phobius"/>
    </source>
</evidence>